<dbReference type="SUPFAM" id="SSF53300">
    <property type="entry name" value="vWA-like"/>
    <property type="match status" value="1"/>
</dbReference>
<dbReference type="PROSITE" id="PS51468">
    <property type="entry name" value="VIT"/>
    <property type="match status" value="1"/>
</dbReference>
<evidence type="ECO:0000259" key="1">
    <source>
        <dbReference type="PROSITE" id="PS50234"/>
    </source>
</evidence>
<gene>
    <name evidence="3" type="ORF">NIES23_28250</name>
</gene>
<organism evidence="3 4">
    <name type="scientific">Trichormus variabilis NIES-23</name>
    <dbReference type="NCBI Taxonomy" id="1973479"/>
    <lineage>
        <taxon>Bacteria</taxon>
        <taxon>Bacillati</taxon>
        <taxon>Cyanobacteriota</taxon>
        <taxon>Cyanophyceae</taxon>
        <taxon>Nostocales</taxon>
        <taxon>Nostocaceae</taxon>
        <taxon>Trichormus</taxon>
    </lineage>
</organism>
<dbReference type="PROSITE" id="PS50234">
    <property type="entry name" value="VWFA"/>
    <property type="match status" value="1"/>
</dbReference>
<dbReference type="InterPro" id="IPR002035">
    <property type="entry name" value="VWF_A"/>
</dbReference>
<dbReference type="Proteomes" id="UP000217507">
    <property type="component" value="Chromosome"/>
</dbReference>
<dbReference type="NCBIfam" id="NF033769">
    <property type="entry name" value="after_VWA_1"/>
    <property type="match status" value="1"/>
</dbReference>
<sequence>MTQTIERQAGGLYIQTPEQQQIAFPLKHTEVQAKIAGNISRVEVTQSFENPFTTTLEAVYIFPLPDEAAVDDMLIRIGDKTIKGSVKKRQEAQQIYEQAKQQGRTAGLLEQERDNIFTQSLANIQPGEQIDVIIRYSESLKFTAGNYEFVFPMVVAPRYIPGIPIEGNASGVGSATAPMTQNQDTDIVPDGSRLNAPILPSGMRSPHDINVTIEIDAGVKVQNIQSPSHQVQISYAEKQVLVKLAGGDTIPNKDLILRYQVAGESTQATVLSQADERGGHFALYLIPAIQYRQDQVVPKDVVFLIDTSGSQMGAPLMQCQELMRRFINGLNPDDTFSIVDFSDTTRQLSPVPLANNAQNRTRAINYINQLSANGGTEMLRGIRAVLNFPVTDPGRLRSIVLLTDGYIGNENQILAEVQQHLKSGNRLYSFGAGSSVNRFLLNRIAELGRGIAQIIRHDEPTDEIVDKFYRQINNPVLANINLQWEGDGDSPIIYPCNPPDLFAEQPLVLFGKKPDARGGKLHITGIVAGGTHYQHTFDLNFEETGNPAIAQLWGRYRIKELMNLMVSGETKLGVEAVTDTALTYQMLSQYTAFVAVSDDVRVDSLQETVSVQVPVEMAEGISYLGIFGSAVSAAAPIMANMVSPAPVVQRKRSLLSPGAPEAESFLFEPPPVIAPGEELESLSLYDFSGGILEEAPPPKMSRYEEQYRAFDESIEDEEPFLAEISPVELLEVVSVTGLDQQMIALLTQYLESLPLHTAYSGDLVFELQISKGRVRQVLLDEQASTFKEQEVIDIIRRSLISWQPPQILTATVLLTIRVQA</sequence>
<evidence type="ECO:0000313" key="3">
    <source>
        <dbReference type="EMBL" id="BAY70025.1"/>
    </source>
</evidence>
<evidence type="ECO:0008006" key="5">
    <source>
        <dbReference type="Google" id="ProtNLM"/>
    </source>
</evidence>
<dbReference type="AlphaFoldDB" id="A0A1Z4KM07"/>
<feature type="domain" description="VWFA" evidence="1">
    <location>
        <begin position="300"/>
        <end position="472"/>
    </location>
</feature>
<dbReference type="CDD" id="cd01461">
    <property type="entry name" value="vWA_interalpha_trypsin_inhibitor"/>
    <property type="match status" value="1"/>
</dbReference>
<accession>A0A1Z4KM07</accession>
<protein>
    <recommendedName>
        <fullName evidence="5">von Willebrand factor type A</fullName>
    </recommendedName>
</protein>
<dbReference type="PANTHER" id="PTHR45737:SF6">
    <property type="entry name" value="VON WILLEBRAND FACTOR A DOMAIN-CONTAINING PROTEIN 5A"/>
    <property type="match status" value="1"/>
</dbReference>
<evidence type="ECO:0000259" key="2">
    <source>
        <dbReference type="PROSITE" id="PS51468"/>
    </source>
</evidence>
<proteinExistence type="predicted"/>
<dbReference type="PANTHER" id="PTHR45737">
    <property type="entry name" value="VON WILLEBRAND FACTOR A DOMAIN-CONTAINING PROTEIN 5A"/>
    <property type="match status" value="1"/>
</dbReference>
<evidence type="ECO:0000313" key="4">
    <source>
        <dbReference type="Proteomes" id="UP000217507"/>
    </source>
</evidence>
<reference evidence="3 4" key="1">
    <citation type="submission" date="2017-06" db="EMBL/GenBank/DDBJ databases">
        <title>Genome sequencing of cyanobaciteial culture collection at National Institute for Environmental Studies (NIES).</title>
        <authorList>
            <person name="Hirose Y."/>
            <person name="Shimura Y."/>
            <person name="Fujisawa T."/>
            <person name="Nakamura Y."/>
            <person name="Kawachi M."/>
        </authorList>
    </citation>
    <scope>NUCLEOTIDE SEQUENCE [LARGE SCALE GENOMIC DNA]</scope>
    <source>
        <strain evidence="3 4">NIES-23</strain>
    </source>
</reference>
<dbReference type="InterPro" id="IPR013694">
    <property type="entry name" value="VIT"/>
</dbReference>
<dbReference type="SMART" id="SM00609">
    <property type="entry name" value="VIT"/>
    <property type="match status" value="1"/>
</dbReference>
<dbReference type="InterPro" id="IPR036465">
    <property type="entry name" value="vWFA_dom_sf"/>
</dbReference>
<dbReference type="EMBL" id="AP018216">
    <property type="protein sequence ID" value="BAY70025.1"/>
    <property type="molecule type" value="Genomic_DNA"/>
</dbReference>
<dbReference type="Gene3D" id="3.40.50.410">
    <property type="entry name" value="von Willebrand factor, type A domain"/>
    <property type="match status" value="1"/>
</dbReference>
<dbReference type="Pfam" id="PF13768">
    <property type="entry name" value="VWA_3"/>
    <property type="match status" value="1"/>
</dbReference>
<name>A0A1Z4KM07_ANAVA</name>
<feature type="domain" description="VIT" evidence="2">
    <location>
        <begin position="10"/>
        <end position="138"/>
    </location>
</feature>
<dbReference type="SMART" id="SM00327">
    <property type="entry name" value="VWA"/>
    <property type="match status" value="1"/>
</dbReference>
<dbReference type="Pfam" id="PF08487">
    <property type="entry name" value="VIT"/>
    <property type="match status" value="1"/>
</dbReference>